<proteinExistence type="predicted"/>
<dbReference type="EMBL" id="JAINUG010000539">
    <property type="protein sequence ID" value="KAJ8366826.1"/>
    <property type="molecule type" value="Genomic_DNA"/>
</dbReference>
<gene>
    <name evidence="1" type="ORF">AAFF_G00339020</name>
</gene>
<evidence type="ECO:0000313" key="2">
    <source>
        <dbReference type="Proteomes" id="UP001221898"/>
    </source>
</evidence>
<reference evidence="1" key="1">
    <citation type="journal article" date="2023" name="Science">
        <title>Genome structures resolve the early diversification of teleost fishes.</title>
        <authorList>
            <person name="Parey E."/>
            <person name="Louis A."/>
            <person name="Montfort J."/>
            <person name="Bouchez O."/>
            <person name="Roques C."/>
            <person name="Iampietro C."/>
            <person name="Lluch J."/>
            <person name="Castinel A."/>
            <person name="Donnadieu C."/>
            <person name="Desvignes T."/>
            <person name="Floi Bucao C."/>
            <person name="Jouanno E."/>
            <person name="Wen M."/>
            <person name="Mejri S."/>
            <person name="Dirks R."/>
            <person name="Jansen H."/>
            <person name="Henkel C."/>
            <person name="Chen W.J."/>
            <person name="Zahm M."/>
            <person name="Cabau C."/>
            <person name="Klopp C."/>
            <person name="Thompson A.W."/>
            <person name="Robinson-Rechavi M."/>
            <person name="Braasch I."/>
            <person name="Lecointre G."/>
            <person name="Bobe J."/>
            <person name="Postlethwait J.H."/>
            <person name="Berthelot C."/>
            <person name="Roest Crollius H."/>
            <person name="Guiguen Y."/>
        </authorList>
    </citation>
    <scope>NUCLEOTIDE SEQUENCE</scope>
    <source>
        <strain evidence="1">NC1722</strain>
    </source>
</reference>
<evidence type="ECO:0000313" key="1">
    <source>
        <dbReference type="EMBL" id="KAJ8366826.1"/>
    </source>
</evidence>
<organism evidence="1 2">
    <name type="scientific">Aldrovandia affinis</name>
    <dbReference type="NCBI Taxonomy" id="143900"/>
    <lineage>
        <taxon>Eukaryota</taxon>
        <taxon>Metazoa</taxon>
        <taxon>Chordata</taxon>
        <taxon>Craniata</taxon>
        <taxon>Vertebrata</taxon>
        <taxon>Euteleostomi</taxon>
        <taxon>Actinopterygii</taxon>
        <taxon>Neopterygii</taxon>
        <taxon>Teleostei</taxon>
        <taxon>Notacanthiformes</taxon>
        <taxon>Halosauridae</taxon>
        <taxon>Aldrovandia</taxon>
    </lineage>
</organism>
<dbReference type="Proteomes" id="UP001221898">
    <property type="component" value="Unassembled WGS sequence"/>
</dbReference>
<sequence length="71" mass="8071">MSARFSTELVHMWRIPRFETRCVRNRHRHTRPPVTATQLRPALSAGHLSAQMTVDVMTLTLSRHAGLGPQP</sequence>
<accession>A0AAD7R6K7</accession>
<dbReference type="AlphaFoldDB" id="A0AAD7R6K7"/>
<protein>
    <submittedName>
        <fullName evidence="1">Uncharacterized protein</fullName>
    </submittedName>
</protein>
<name>A0AAD7R6K7_9TELE</name>
<keyword evidence="2" id="KW-1185">Reference proteome</keyword>
<comment type="caution">
    <text evidence="1">The sequence shown here is derived from an EMBL/GenBank/DDBJ whole genome shotgun (WGS) entry which is preliminary data.</text>
</comment>